<dbReference type="InterPro" id="IPR005135">
    <property type="entry name" value="Endo/exonuclease/phosphatase"/>
</dbReference>
<organism evidence="5 6">
    <name type="scientific">Salinisphaera dokdonensis CL-ES53</name>
    <dbReference type="NCBI Taxonomy" id="1304272"/>
    <lineage>
        <taxon>Bacteria</taxon>
        <taxon>Pseudomonadati</taxon>
        <taxon>Pseudomonadota</taxon>
        <taxon>Gammaproteobacteria</taxon>
        <taxon>Salinisphaerales</taxon>
        <taxon>Salinisphaeraceae</taxon>
        <taxon>Salinisphaera</taxon>
    </lineage>
</organism>
<dbReference type="InterPro" id="IPR036691">
    <property type="entry name" value="Endo/exonu/phosph_ase_sf"/>
</dbReference>
<evidence type="ECO:0000256" key="3">
    <source>
        <dbReference type="ARBA" id="ARBA00022801"/>
    </source>
</evidence>
<keyword evidence="2" id="KW-0540">Nuclease</keyword>
<gene>
    <name evidence="5" type="ORF">SADO_13483</name>
</gene>
<dbReference type="SUPFAM" id="SSF56219">
    <property type="entry name" value="DNase I-like"/>
    <property type="match status" value="1"/>
</dbReference>
<feature type="domain" description="Endonuclease/exonuclease/phosphatase" evidence="4">
    <location>
        <begin position="2"/>
        <end position="217"/>
    </location>
</feature>
<dbReference type="CDD" id="cd10283">
    <property type="entry name" value="MnuA_DNase1-like"/>
    <property type="match status" value="1"/>
</dbReference>
<keyword evidence="6" id="KW-1185">Reference proteome</keyword>
<comment type="caution">
    <text evidence="5">The sequence shown here is derived from an EMBL/GenBank/DDBJ whole genome shotgun (WGS) entry which is preliminary data.</text>
</comment>
<evidence type="ECO:0000313" key="5">
    <source>
        <dbReference type="EMBL" id="MES1930270.1"/>
    </source>
</evidence>
<dbReference type="PANTHER" id="PTHR11371">
    <property type="entry name" value="DEOXYRIBONUCLEASE"/>
    <property type="match status" value="1"/>
</dbReference>
<dbReference type="Gene3D" id="3.60.10.10">
    <property type="entry name" value="Endonuclease/exonuclease/phosphatase"/>
    <property type="match status" value="1"/>
</dbReference>
<dbReference type="Proteomes" id="UP001460888">
    <property type="component" value="Unassembled WGS sequence"/>
</dbReference>
<keyword evidence="3" id="KW-0378">Hydrolase</keyword>
<protein>
    <recommendedName>
        <fullName evidence="4">Endonuclease/exonuclease/phosphatase domain-containing protein</fullName>
    </recommendedName>
</protein>
<reference evidence="5 6" key="1">
    <citation type="submission" date="2013-03" db="EMBL/GenBank/DDBJ databases">
        <title>Salinisphaera dokdonensis CL-ES53 Genome Sequencing.</title>
        <authorList>
            <person name="Li C."/>
            <person name="Lai Q."/>
            <person name="Shao Z."/>
        </authorList>
    </citation>
    <scope>NUCLEOTIDE SEQUENCE [LARGE SCALE GENOMIC DNA]</scope>
    <source>
        <strain evidence="5 6">CL-ES53</strain>
    </source>
</reference>
<dbReference type="EMBL" id="APND01000004">
    <property type="protein sequence ID" value="MES1930270.1"/>
    <property type="molecule type" value="Genomic_DNA"/>
</dbReference>
<sequence length="231" mass="25826">MAEVLSRFDLIAVQEVMKPQVIKRLEQRLESVTNEGWSSLASDTIGRGSYKEAYAFIWRDAEVSFEGGAVVYLDPGDVFAREPFSALFADRDDGQRFVYASVHILYGDGKADRTPEIRALADYWQWLEESFDAPAVLAGDFNMTPDEPAWRALGQNARPLITHGATTLSSHDNRFANLYDNIWVRPGRLDIAGSGIADFPSWLNITHETARKTVSDHAPVYITLGQTRGAR</sequence>
<name>A0ABV2B3P5_9GAMM</name>
<comment type="similarity">
    <text evidence="1">Belongs to the DNase I family.</text>
</comment>
<dbReference type="Pfam" id="PF03372">
    <property type="entry name" value="Exo_endo_phos"/>
    <property type="match status" value="1"/>
</dbReference>
<evidence type="ECO:0000259" key="4">
    <source>
        <dbReference type="Pfam" id="PF03372"/>
    </source>
</evidence>
<evidence type="ECO:0000313" key="6">
    <source>
        <dbReference type="Proteomes" id="UP001460888"/>
    </source>
</evidence>
<proteinExistence type="inferred from homology"/>
<accession>A0ABV2B3P5</accession>
<evidence type="ECO:0000256" key="2">
    <source>
        <dbReference type="ARBA" id="ARBA00022722"/>
    </source>
</evidence>
<dbReference type="PANTHER" id="PTHR11371:SF31">
    <property type="entry name" value="EXTRACELLULAR NUCLEASE"/>
    <property type="match status" value="1"/>
</dbReference>
<dbReference type="InterPro" id="IPR016202">
    <property type="entry name" value="DNase_I"/>
</dbReference>
<dbReference type="SMART" id="SM00476">
    <property type="entry name" value="DNaseIc"/>
    <property type="match status" value="1"/>
</dbReference>
<evidence type="ECO:0000256" key="1">
    <source>
        <dbReference type="ARBA" id="ARBA00007359"/>
    </source>
</evidence>